<dbReference type="GO" id="GO:0004540">
    <property type="term" value="F:RNA nuclease activity"/>
    <property type="evidence" value="ECO:0007669"/>
    <property type="project" value="InterPro"/>
</dbReference>
<organism evidence="6 7">
    <name type="scientific">Candidatus Dormiibacter inghamiae</name>
    <dbReference type="NCBI Taxonomy" id="3127013"/>
    <lineage>
        <taxon>Bacteria</taxon>
        <taxon>Bacillati</taxon>
        <taxon>Candidatus Dormiibacterota</taxon>
        <taxon>Candidatus Dormibacteria</taxon>
        <taxon>Candidatus Dormibacterales</taxon>
        <taxon>Candidatus Dormibacteraceae</taxon>
        <taxon>Candidatus Dormiibacter</taxon>
    </lineage>
</organism>
<proteinExistence type="predicted"/>
<dbReference type="PANTHER" id="PTHR34139:SF1">
    <property type="entry name" value="RNASE MJ1380-RELATED"/>
    <property type="match status" value="1"/>
</dbReference>
<evidence type="ECO:0000256" key="4">
    <source>
        <dbReference type="ARBA" id="ARBA00022741"/>
    </source>
</evidence>
<name>A0A934K804_9BACT</name>
<dbReference type="InterPro" id="IPR051813">
    <property type="entry name" value="HepT_RNase_toxin"/>
</dbReference>
<dbReference type="Pfam" id="PF01934">
    <property type="entry name" value="HepT-like"/>
    <property type="match status" value="1"/>
</dbReference>
<dbReference type="PANTHER" id="PTHR34139">
    <property type="entry name" value="UPF0331 PROTEIN MJ0127"/>
    <property type="match status" value="1"/>
</dbReference>
<evidence type="ECO:0000256" key="5">
    <source>
        <dbReference type="ARBA" id="ARBA00022801"/>
    </source>
</evidence>
<gene>
    <name evidence="6" type="ORF">JF888_00585</name>
</gene>
<evidence type="ECO:0000256" key="2">
    <source>
        <dbReference type="ARBA" id="ARBA00022649"/>
    </source>
</evidence>
<dbReference type="AlphaFoldDB" id="A0A934K804"/>
<protein>
    <submittedName>
        <fullName evidence="6">DUF86 domain-containing protein</fullName>
    </submittedName>
</protein>
<evidence type="ECO:0000313" key="6">
    <source>
        <dbReference type="EMBL" id="MBJ7601689.1"/>
    </source>
</evidence>
<keyword evidence="3" id="KW-0540">Nuclease</keyword>
<dbReference type="InterPro" id="IPR008201">
    <property type="entry name" value="HepT-like"/>
</dbReference>
<evidence type="ECO:0000256" key="3">
    <source>
        <dbReference type="ARBA" id="ARBA00022722"/>
    </source>
</evidence>
<reference evidence="6 7" key="1">
    <citation type="submission" date="2020-10" db="EMBL/GenBank/DDBJ databases">
        <title>Ca. Dormibacterota MAGs.</title>
        <authorList>
            <person name="Montgomery K."/>
        </authorList>
    </citation>
    <scope>NUCLEOTIDE SEQUENCE [LARGE SCALE GENOMIC DNA]</scope>
    <source>
        <strain evidence="6">SC8811_S16_3</strain>
    </source>
</reference>
<keyword evidence="4" id="KW-0547">Nucleotide-binding</keyword>
<dbReference type="GO" id="GO:0016787">
    <property type="term" value="F:hydrolase activity"/>
    <property type="evidence" value="ECO:0007669"/>
    <property type="project" value="UniProtKB-KW"/>
</dbReference>
<dbReference type="EMBL" id="JAEKNQ010000005">
    <property type="protein sequence ID" value="MBJ7601689.1"/>
    <property type="molecule type" value="Genomic_DNA"/>
</dbReference>
<keyword evidence="1" id="KW-0597">Phosphoprotein</keyword>
<dbReference type="GO" id="GO:0110001">
    <property type="term" value="C:toxin-antitoxin complex"/>
    <property type="evidence" value="ECO:0007669"/>
    <property type="project" value="InterPro"/>
</dbReference>
<evidence type="ECO:0000256" key="1">
    <source>
        <dbReference type="ARBA" id="ARBA00022553"/>
    </source>
</evidence>
<dbReference type="GO" id="GO:0000166">
    <property type="term" value="F:nucleotide binding"/>
    <property type="evidence" value="ECO:0007669"/>
    <property type="project" value="UniProtKB-KW"/>
</dbReference>
<keyword evidence="5" id="KW-0378">Hydrolase</keyword>
<evidence type="ECO:0000313" key="7">
    <source>
        <dbReference type="Proteomes" id="UP000620075"/>
    </source>
</evidence>
<comment type="caution">
    <text evidence="6">The sequence shown here is derived from an EMBL/GenBank/DDBJ whole genome shotgun (WGS) entry which is preliminary data.</text>
</comment>
<sequence length="92" mass="10592">MERYRGGGWRGSVIREMAEDAILRRLETLSDAAGQFSSDLRARHPEIAWRRISAFRNVRAHGYMRIDAQRIDEVVDQELPPLRAVADQELEG</sequence>
<accession>A0A934K804</accession>
<keyword evidence="2" id="KW-1277">Toxin-antitoxin system</keyword>
<dbReference type="Proteomes" id="UP000620075">
    <property type="component" value="Unassembled WGS sequence"/>
</dbReference>